<dbReference type="SUPFAM" id="SSF55874">
    <property type="entry name" value="ATPase domain of HSP90 chaperone/DNA topoisomerase II/histidine kinase"/>
    <property type="match status" value="1"/>
</dbReference>
<feature type="transmembrane region" description="Helical" evidence="12">
    <location>
        <begin position="12"/>
        <end position="35"/>
    </location>
</feature>
<feature type="domain" description="HAMP" evidence="14">
    <location>
        <begin position="182"/>
        <end position="235"/>
    </location>
</feature>
<dbReference type="PRINTS" id="PR00344">
    <property type="entry name" value="BCTRLSENSOR"/>
</dbReference>
<evidence type="ECO:0000256" key="4">
    <source>
        <dbReference type="ARBA" id="ARBA00012438"/>
    </source>
</evidence>
<dbReference type="SUPFAM" id="SSF47384">
    <property type="entry name" value="Homodimeric domain of signal transducing histidine kinase"/>
    <property type="match status" value="1"/>
</dbReference>
<dbReference type="RefSeq" id="WP_030429755.1">
    <property type="nucleotide sequence ID" value="NZ_JOEF01000008.1"/>
</dbReference>
<dbReference type="SMART" id="SM00387">
    <property type="entry name" value="HATPase_c"/>
    <property type="match status" value="1"/>
</dbReference>
<dbReference type="InterPro" id="IPR036097">
    <property type="entry name" value="HisK_dim/P_sf"/>
</dbReference>
<dbReference type="PANTHER" id="PTHR45436:SF5">
    <property type="entry name" value="SENSOR HISTIDINE KINASE TRCS"/>
    <property type="match status" value="1"/>
</dbReference>
<dbReference type="InterPro" id="IPR004358">
    <property type="entry name" value="Sig_transdc_His_kin-like_C"/>
</dbReference>
<dbReference type="AlphaFoldDB" id="A0A1G9WIM0"/>
<keyword evidence="16" id="KW-1185">Reference proteome</keyword>
<keyword evidence="5" id="KW-0597">Phosphoprotein</keyword>
<feature type="transmembrane region" description="Helical" evidence="12">
    <location>
        <begin position="158"/>
        <end position="181"/>
    </location>
</feature>
<evidence type="ECO:0000313" key="16">
    <source>
        <dbReference type="Proteomes" id="UP000183376"/>
    </source>
</evidence>
<dbReference type="SUPFAM" id="SSF158472">
    <property type="entry name" value="HAMP domain-like"/>
    <property type="match status" value="1"/>
</dbReference>
<evidence type="ECO:0000256" key="11">
    <source>
        <dbReference type="ARBA" id="ARBA00023136"/>
    </source>
</evidence>
<keyword evidence="8 15" id="KW-0418">Kinase</keyword>
<dbReference type="FunFam" id="3.30.565.10:FF:000006">
    <property type="entry name" value="Sensor histidine kinase WalK"/>
    <property type="match status" value="1"/>
</dbReference>
<feature type="domain" description="Histidine kinase" evidence="13">
    <location>
        <begin position="250"/>
        <end position="483"/>
    </location>
</feature>
<keyword evidence="9 12" id="KW-1133">Transmembrane helix</keyword>
<name>A0A1G9WIM0_ALLAB</name>
<organism evidence="15 16">
    <name type="scientific">Allokutzneria albata</name>
    <name type="common">Kibdelosporangium albatum</name>
    <dbReference type="NCBI Taxonomy" id="211114"/>
    <lineage>
        <taxon>Bacteria</taxon>
        <taxon>Bacillati</taxon>
        <taxon>Actinomycetota</taxon>
        <taxon>Actinomycetes</taxon>
        <taxon>Pseudonocardiales</taxon>
        <taxon>Pseudonocardiaceae</taxon>
        <taxon>Allokutzneria</taxon>
    </lineage>
</organism>
<gene>
    <name evidence="15" type="ORF">SAMN04489726_3637</name>
</gene>
<comment type="subcellular location">
    <subcellularLocation>
        <location evidence="3">Cell membrane</location>
    </subcellularLocation>
</comment>
<dbReference type="CDD" id="cd06225">
    <property type="entry name" value="HAMP"/>
    <property type="match status" value="1"/>
</dbReference>
<evidence type="ECO:0000256" key="2">
    <source>
        <dbReference type="ARBA" id="ARBA00001968"/>
    </source>
</evidence>
<dbReference type="InterPro" id="IPR050428">
    <property type="entry name" value="TCS_sensor_his_kinase"/>
</dbReference>
<dbReference type="CDD" id="cd00082">
    <property type="entry name" value="HisKA"/>
    <property type="match status" value="1"/>
</dbReference>
<dbReference type="Gene3D" id="3.30.565.10">
    <property type="entry name" value="Histidine kinase-like ATPase, C-terminal domain"/>
    <property type="match status" value="1"/>
</dbReference>
<evidence type="ECO:0000313" key="15">
    <source>
        <dbReference type="EMBL" id="SDM84384.1"/>
    </source>
</evidence>
<protein>
    <recommendedName>
        <fullName evidence="4">histidine kinase</fullName>
        <ecNumber evidence="4">2.7.13.3</ecNumber>
    </recommendedName>
</protein>
<dbReference type="STRING" id="211114.SAMN04489726_3637"/>
<sequence>MTRRPWTLRTRLVATLVALCATGLTVVGALSLVWLDLSLVSRIDEQLKVTSGRMRDGYGGPPGGGKFNRGEQQLPTDFRLVAFSHSGVETYRGGSSAEFPNMPMLRYEILRSRVNRTFTVPDSDGGSDWRVRVVVGDAGRLVAVAMWLKTRDETVAELLGVEVVVGLLILVGLAVLATYLVRIGLRPLTRIEGTAEAIAAGQIDRRVPDADPRTETGRLAQSLNVMLGRISSALREREHSERRLRQFVADASHELRTPLTSIRGFAELYRRGGAPEKSDVDRLMSRIEDESQRMGGLVEDLLLLARLDEQRALDLTEVDLLVPVNDVVHDARVRDQERSITLSAPDGPVRVIADEARLRQVVTNLVTNAITHTPPGSPVRVTVRYRPVDEPARVVAWSGTDLPVAAAYALVEVADTGAGIDPEHAQRVFDRFYRTDSARTRARGGAGLGLAISAAIVAAHNGRIELDTEPGRGTTTRIVLPPA</sequence>
<evidence type="ECO:0000259" key="13">
    <source>
        <dbReference type="PROSITE" id="PS50109"/>
    </source>
</evidence>
<dbReference type="OrthoDB" id="9786919at2"/>
<dbReference type="Pfam" id="PF00512">
    <property type="entry name" value="HisKA"/>
    <property type="match status" value="1"/>
</dbReference>
<evidence type="ECO:0000256" key="3">
    <source>
        <dbReference type="ARBA" id="ARBA00004236"/>
    </source>
</evidence>
<evidence type="ECO:0000256" key="7">
    <source>
        <dbReference type="ARBA" id="ARBA00022692"/>
    </source>
</evidence>
<dbReference type="EMBL" id="LT629701">
    <property type="protein sequence ID" value="SDM84384.1"/>
    <property type="molecule type" value="Genomic_DNA"/>
</dbReference>
<dbReference type="InterPro" id="IPR036890">
    <property type="entry name" value="HATPase_C_sf"/>
</dbReference>
<dbReference type="GO" id="GO:0000155">
    <property type="term" value="F:phosphorelay sensor kinase activity"/>
    <property type="evidence" value="ECO:0007669"/>
    <property type="project" value="InterPro"/>
</dbReference>
<evidence type="ECO:0000256" key="5">
    <source>
        <dbReference type="ARBA" id="ARBA00022553"/>
    </source>
</evidence>
<dbReference type="InterPro" id="IPR003661">
    <property type="entry name" value="HisK_dim/P_dom"/>
</dbReference>
<evidence type="ECO:0000256" key="12">
    <source>
        <dbReference type="SAM" id="Phobius"/>
    </source>
</evidence>
<evidence type="ECO:0000256" key="10">
    <source>
        <dbReference type="ARBA" id="ARBA00023012"/>
    </source>
</evidence>
<evidence type="ECO:0000259" key="14">
    <source>
        <dbReference type="PROSITE" id="PS50885"/>
    </source>
</evidence>
<dbReference type="Pfam" id="PF02518">
    <property type="entry name" value="HATPase_c"/>
    <property type="match status" value="1"/>
</dbReference>
<dbReference type="SMART" id="SM00304">
    <property type="entry name" value="HAMP"/>
    <property type="match status" value="1"/>
</dbReference>
<dbReference type="PROSITE" id="PS50885">
    <property type="entry name" value="HAMP"/>
    <property type="match status" value="1"/>
</dbReference>
<dbReference type="Gene3D" id="1.10.287.130">
    <property type="match status" value="1"/>
</dbReference>
<dbReference type="Pfam" id="PF00672">
    <property type="entry name" value="HAMP"/>
    <property type="match status" value="1"/>
</dbReference>
<dbReference type="EC" id="2.7.13.3" evidence="4"/>
<keyword evidence="6" id="KW-0808">Transferase</keyword>
<dbReference type="Proteomes" id="UP000183376">
    <property type="component" value="Chromosome I"/>
</dbReference>
<keyword evidence="11 12" id="KW-0472">Membrane</keyword>
<dbReference type="GO" id="GO:0005886">
    <property type="term" value="C:plasma membrane"/>
    <property type="evidence" value="ECO:0007669"/>
    <property type="project" value="UniProtKB-SubCell"/>
</dbReference>
<dbReference type="InterPro" id="IPR003660">
    <property type="entry name" value="HAMP_dom"/>
</dbReference>
<dbReference type="PROSITE" id="PS50109">
    <property type="entry name" value="HIS_KIN"/>
    <property type="match status" value="1"/>
</dbReference>
<evidence type="ECO:0000256" key="6">
    <source>
        <dbReference type="ARBA" id="ARBA00022679"/>
    </source>
</evidence>
<keyword evidence="10" id="KW-0902">Two-component regulatory system</keyword>
<accession>A0A1G9WIM0</accession>
<evidence type="ECO:0000256" key="8">
    <source>
        <dbReference type="ARBA" id="ARBA00022777"/>
    </source>
</evidence>
<proteinExistence type="predicted"/>
<comment type="catalytic activity">
    <reaction evidence="1">
        <text>ATP + protein L-histidine = ADP + protein N-phospho-L-histidine.</text>
        <dbReference type="EC" id="2.7.13.3"/>
    </reaction>
</comment>
<dbReference type="Gene3D" id="6.10.340.10">
    <property type="match status" value="1"/>
</dbReference>
<dbReference type="SMART" id="SM00388">
    <property type="entry name" value="HisKA"/>
    <property type="match status" value="1"/>
</dbReference>
<dbReference type="InterPro" id="IPR003594">
    <property type="entry name" value="HATPase_dom"/>
</dbReference>
<evidence type="ECO:0000256" key="9">
    <source>
        <dbReference type="ARBA" id="ARBA00022989"/>
    </source>
</evidence>
<keyword evidence="7 12" id="KW-0812">Transmembrane</keyword>
<evidence type="ECO:0000256" key="1">
    <source>
        <dbReference type="ARBA" id="ARBA00000085"/>
    </source>
</evidence>
<dbReference type="eggNOG" id="COG5002">
    <property type="taxonomic scope" value="Bacteria"/>
</dbReference>
<dbReference type="GO" id="GO:0005509">
    <property type="term" value="F:calcium ion binding"/>
    <property type="evidence" value="ECO:0007669"/>
    <property type="project" value="UniProtKB-ARBA"/>
</dbReference>
<dbReference type="InterPro" id="IPR005467">
    <property type="entry name" value="His_kinase_dom"/>
</dbReference>
<dbReference type="PANTHER" id="PTHR45436">
    <property type="entry name" value="SENSOR HISTIDINE KINASE YKOH"/>
    <property type="match status" value="1"/>
</dbReference>
<reference evidence="15 16" key="1">
    <citation type="submission" date="2016-10" db="EMBL/GenBank/DDBJ databases">
        <authorList>
            <person name="de Groot N.N."/>
        </authorList>
    </citation>
    <scope>NUCLEOTIDE SEQUENCE [LARGE SCALE GENOMIC DNA]</scope>
    <source>
        <strain evidence="15 16">DSM 44149</strain>
    </source>
</reference>
<comment type="cofactor">
    <cofactor evidence="2">
        <name>a divalent metal cation</name>
        <dbReference type="ChEBI" id="CHEBI:60240"/>
    </cofactor>
</comment>
<dbReference type="FunFam" id="1.10.287.130:FF:000001">
    <property type="entry name" value="Two-component sensor histidine kinase"/>
    <property type="match status" value="1"/>
</dbReference>